<sequence length="956" mass="105148">MSRIKWNLDQLEEVRQQHEEAMSSTEQVIENGKADLASMTKEVWVGEDANIARNQLSDLLNKEMVETWKELDACNSAIQKAQKTAYESKNFCNGFPQIFYSGSMPSDGDQGACSGELLCDSGNSEELKSFMDAAGKDALNVKSKVESAESLLAELETDVAKFDYSSYTDPIKTQTQKVADRAETYNNAVSKYVVKTTEMDNDLARELLDATPSMVPNPFDPSCLLQADSVHMKDGDVINFLDASKSIQVSNTLSMSQDPSAINTVYKKSNYTATNLAYTSSNSTVTNLKSVTNAKSYAAGAGNGGATDPYAQYKTGISEIDKRIDELFEEYGDDLNGLAEQGVIWEDCDETTKKALAAIYDVSIENVDQSFDNSECEQDRARVGNILHTVADFGGCDVPEVFNPERIADFETYLKKDGVGFEIVQTLKEAQKGGGNNVPAFSYLDVSIVDAGISFGFRDPDNADDVEESAFYTSEDRALRYIKKCEGEKSGCFEHEYSLLDPQEGTPQEALAKQYAMAKSSDDMTFLDRLFKSDESYKDVFSGDPGELSSNVKLILGNHANILAADSNGPDYKEYFDFCNAVISDPVYADKYIESVAVGSGLAADSIIEDVWAKDYSGDAEQAVIKELNKANNNELLWNSIYGIYKEKSKDGMVCNMKIDPNGGVDFQNGDSFTFSWSILSTGNGADLGSDHKVVINALNGESATNWICGAEIEKLERLKEEAAKDVAIDTACSLLGIYCKEAGEGLKLIVDFSKDQAGTAKDQALDAYGNIGKTEKSQVTLFNALDGLFSKITGYNTQKDLFGKISDTALADTVMAYQCDGKPYYYTKLNDYYRIKALKDWDKDGCSALYGTDGDKAEAYWGGLIENDEIVDNIRKNTTSLWIIHNYTDEEIKAALNAIVYGCNDPNHSSGDYKSVRDIPTELRIACIDQLNINNDSNYGNVDEEYSSHVDDLED</sequence>
<accession>A0A1M6C331</accession>
<organism evidence="2 3">
    <name type="scientific">Butyrivibrio fibrisolvens DSM 3071</name>
    <dbReference type="NCBI Taxonomy" id="1121131"/>
    <lineage>
        <taxon>Bacteria</taxon>
        <taxon>Bacillati</taxon>
        <taxon>Bacillota</taxon>
        <taxon>Clostridia</taxon>
        <taxon>Lachnospirales</taxon>
        <taxon>Lachnospiraceae</taxon>
        <taxon>Butyrivibrio</taxon>
    </lineage>
</organism>
<keyword evidence="1" id="KW-0175">Coiled coil</keyword>
<dbReference type="AlphaFoldDB" id="A0A1M6C331"/>
<keyword evidence="3" id="KW-1185">Reference proteome</keyword>
<dbReference type="RefSeq" id="WP_073389328.1">
    <property type="nucleotide sequence ID" value="NZ_FQXK01000033.1"/>
</dbReference>
<dbReference type="STRING" id="1121131.SAMN02745229_03262"/>
<reference evidence="3" key="1">
    <citation type="submission" date="2016-11" db="EMBL/GenBank/DDBJ databases">
        <authorList>
            <person name="Varghese N."/>
            <person name="Submissions S."/>
        </authorList>
    </citation>
    <scope>NUCLEOTIDE SEQUENCE [LARGE SCALE GENOMIC DNA]</scope>
    <source>
        <strain evidence="3">DSM 3071</strain>
    </source>
</reference>
<dbReference type="OrthoDB" id="2052239at2"/>
<gene>
    <name evidence="2" type="ORF">SAMN02745229_03262</name>
</gene>
<dbReference type="Proteomes" id="UP000184278">
    <property type="component" value="Unassembled WGS sequence"/>
</dbReference>
<dbReference type="EMBL" id="FQXK01000033">
    <property type="protein sequence ID" value="SHI55427.1"/>
    <property type="molecule type" value="Genomic_DNA"/>
</dbReference>
<feature type="coiled-coil region" evidence="1">
    <location>
        <begin position="1"/>
        <end position="28"/>
    </location>
</feature>
<proteinExistence type="predicted"/>
<evidence type="ECO:0000313" key="3">
    <source>
        <dbReference type="Proteomes" id="UP000184278"/>
    </source>
</evidence>
<protein>
    <submittedName>
        <fullName evidence="2">Uncharacterized protein</fullName>
    </submittedName>
</protein>
<evidence type="ECO:0000256" key="1">
    <source>
        <dbReference type="SAM" id="Coils"/>
    </source>
</evidence>
<name>A0A1M6C331_BUTFI</name>
<dbReference type="GeneID" id="89507838"/>
<evidence type="ECO:0000313" key="2">
    <source>
        <dbReference type="EMBL" id="SHI55427.1"/>
    </source>
</evidence>